<evidence type="ECO:0000313" key="2">
    <source>
        <dbReference type="EMBL" id="WFP15774.1"/>
    </source>
</evidence>
<evidence type="ECO:0000259" key="1">
    <source>
        <dbReference type="Pfam" id="PF03976"/>
    </source>
</evidence>
<dbReference type="EMBL" id="CP121252">
    <property type="protein sequence ID" value="WFP15774.1"/>
    <property type="molecule type" value="Genomic_DNA"/>
</dbReference>
<dbReference type="PANTHER" id="PTHR34383:SF3">
    <property type="entry name" value="POLYPHOSPHATE:AMP PHOSPHOTRANSFERASE"/>
    <property type="match status" value="1"/>
</dbReference>
<dbReference type="SUPFAM" id="SSF52540">
    <property type="entry name" value="P-loop containing nucleoside triphosphate hydrolases"/>
    <property type="match status" value="1"/>
</dbReference>
<protein>
    <submittedName>
        <fullName evidence="2">Polyphosphate kinase 2 family protein</fullName>
    </submittedName>
</protein>
<reference evidence="2 3" key="1">
    <citation type="submission" date="2023-04" db="EMBL/GenBank/DDBJ databases">
        <title>Funneling lignin-derived compounds into biodiesel using alkali-halophilic Citricoccus sp. P2.</title>
        <authorList>
            <person name="Luo C.-B."/>
        </authorList>
    </citation>
    <scope>NUCLEOTIDE SEQUENCE [LARGE SCALE GENOMIC DNA]</scope>
    <source>
        <strain evidence="2 3">P2</strain>
    </source>
</reference>
<dbReference type="RefSeq" id="WP_278156792.1">
    <property type="nucleotide sequence ID" value="NZ_CP121252.1"/>
</dbReference>
<feature type="domain" description="Polyphosphate kinase-2-related" evidence="1">
    <location>
        <begin position="58"/>
        <end position="286"/>
    </location>
</feature>
<organism evidence="2 3">
    <name type="scientific">Citricoccus muralis</name>
    <dbReference type="NCBI Taxonomy" id="169134"/>
    <lineage>
        <taxon>Bacteria</taxon>
        <taxon>Bacillati</taxon>
        <taxon>Actinomycetota</taxon>
        <taxon>Actinomycetes</taxon>
        <taxon>Micrococcales</taxon>
        <taxon>Micrococcaceae</taxon>
        <taxon>Citricoccus</taxon>
    </lineage>
</organism>
<proteinExistence type="predicted"/>
<dbReference type="Gene3D" id="3.40.50.300">
    <property type="entry name" value="P-loop containing nucleotide triphosphate hydrolases"/>
    <property type="match status" value="1"/>
</dbReference>
<keyword evidence="3" id="KW-1185">Reference proteome</keyword>
<gene>
    <name evidence="2" type="ORF">P8192_10240</name>
</gene>
<keyword evidence="2" id="KW-0418">Kinase</keyword>
<evidence type="ECO:0000313" key="3">
    <source>
        <dbReference type="Proteomes" id="UP001219037"/>
    </source>
</evidence>
<dbReference type="InterPro" id="IPR022488">
    <property type="entry name" value="PPK2-related"/>
</dbReference>
<name>A0ABY8H3S6_9MICC</name>
<dbReference type="GO" id="GO:0016301">
    <property type="term" value="F:kinase activity"/>
    <property type="evidence" value="ECO:0007669"/>
    <property type="project" value="UniProtKB-KW"/>
</dbReference>
<sequence>MSAEPRPETTEGTPKDIAEVAGLGPFHAALRSYAFDDAGALRDLAGLDTRATPGFEGKKKHGQRRLAEDSARLSELQELLFANAVGAGLRTSVLLVIQGMDTSGKGGVMRHVIGAMDPQGVHQVGFKKPTAEELQHDFLWRIRKHTPRHGEVAVFDRSHYEDVLVHRVEELIPPSRLQRRYGSIRQFEKDLAGNGTDVIKVLLHLGKDEQYHRLLARLDNPRKHWKFTSDDVDAREKWDAYREAYQIALQETDKPEAPWFVIPADRKWYARLAVQQLLLERLGAKNLEWPQANFDVDLERTRLEATR</sequence>
<dbReference type="InterPro" id="IPR022300">
    <property type="entry name" value="PPK2-rel_1"/>
</dbReference>
<keyword evidence="2" id="KW-0808">Transferase</keyword>
<dbReference type="PANTHER" id="PTHR34383">
    <property type="entry name" value="POLYPHOSPHATE:AMP PHOSPHOTRANSFERASE-RELATED"/>
    <property type="match status" value="1"/>
</dbReference>
<dbReference type="Proteomes" id="UP001219037">
    <property type="component" value="Chromosome"/>
</dbReference>
<dbReference type="NCBIfam" id="TIGR03709">
    <property type="entry name" value="PPK2_rel_1"/>
    <property type="match status" value="1"/>
</dbReference>
<dbReference type="Pfam" id="PF03976">
    <property type="entry name" value="PPK2"/>
    <property type="match status" value="1"/>
</dbReference>
<dbReference type="InterPro" id="IPR027417">
    <property type="entry name" value="P-loop_NTPase"/>
</dbReference>
<accession>A0ABY8H3S6</accession>